<dbReference type="EMBL" id="UZAN01074073">
    <property type="protein sequence ID" value="VDP95464.1"/>
    <property type="molecule type" value="Genomic_DNA"/>
</dbReference>
<dbReference type="Proteomes" id="UP000272942">
    <property type="component" value="Unassembled WGS sequence"/>
</dbReference>
<reference evidence="3" key="1">
    <citation type="submission" date="2016-06" db="UniProtKB">
        <authorList>
            <consortium name="WormBaseParasite"/>
        </authorList>
    </citation>
    <scope>IDENTIFICATION</scope>
</reference>
<evidence type="ECO:0000313" key="3">
    <source>
        <dbReference type="WBParaSite" id="ECPE_0001809601-mRNA-1"/>
    </source>
</evidence>
<keyword evidence="2" id="KW-1185">Reference proteome</keyword>
<sequence>MGEYKQFIHKDITFESGVRHSRIVDTGSGESIISRGALKHVCPNDTVKPTTTRIHGVTGHLLPLMGETILSIHSQDNSCVSIRFLVSQDSPSILELMAMRTLGHSLSLYTNKLKSDTPEEIQKLAIRCTENVEGMSVPEAVLEVDGERVFLKRRVLPYEQREALNAIDLMEKTGFISQVTLSTWATPRFMGIYDDQYTVGLFQYNFLPFDLHVSSGIIQSTIDNVLSGLAVLWRIKTM</sequence>
<evidence type="ECO:0000313" key="1">
    <source>
        <dbReference type="EMBL" id="VDP95464.1"/>
    </source>
</evidence>
<proteinExistence type="predicted"/>
<accession>A0A183BFR3</accession>
<evidence type="ECO:0000313" key="2">
    <source>
        <dbReference type="Proteomes" id="UP000272942"/>
    </source>
</evidence>
<dbReference type="AlphaFoldDB" id="A0A183BFR3"/>
<dbReference type="WBParaSite" id="ECPE_0001809601-mRNA-1">
    <property type="protein sequence ID" value="ECPE_0001809601-mRNA-1"/>
    <property type="gene ID" value="ECPE_0001809601"/>
</dbReference>
<name>A0A183BFR3_9TREM</name>
<reference evidence="1 2" key="2">
    <citation type="submission" date="2018-11" db="EMBL/GenBank/DDBJ databases">
        <authorList>
            <consortium name="Pathogen Informatics"/>
        </authorList>
    </citation>
    <scope>NUCLEOTIDE SEQUENCE [LARGE SCALE GENOMIC DNA]</scope>
    <source>
        <strain evidence="1 2">Egypt</strain>
    </source>
</reference>
<organism evidence="3">
    <name type="scientific">Echinostoma caproni</name>
    <dbReference type="NCBI Taxonomy" id="27848"/>
    <lineage>
        <taxon>Eukaryota</taxon>
        <taxon>Metazoa</taxon>
        <taxon>Spiralia</taxon>
        <taxon>Lophotrochozoa</taxon>
        <taxon>Platyhelminthes</taxon>
        <taxon>Trematoda</taxon>
        <taxon>Digenea</taxon>
        <taxon>Plagiorchiida</taxon>
        <taxon>Echinostomata</taxon>
        <taxon>Echinostomatoidea</taxon>
        <taxon>Echinostomatidae</taxon>
        <taxon>Echinostoma</taxon>
    </lineage>
</organism>
<protein>
    <submittedName>
        <fullName evidence="3">Peptidase A2 domain-containing protein</fullName>
    </submittedName>
</protein>
<gene>
    <name evidence="1" type="ORF">ECPE_LOCUS18048</name>
</gene>